<dbReference type="InterPro" id="IPR036291">
    <property type="entry name" value="NAD(P)-bd_dom_sf"/>
</dbReference>
<dbReference type="Gene3D" id="3.30.70.1450">
    <property type="entry name" value="Regulator of K+ conductance, C-terminal domain"/>
    <property type="match status" value="1"/>
</dbReference>
<comment type="caution">
    <text evidence="3">The sequence shown here is derived from an EMBL/GenBank/DDBJ whole genome shotgun (WGS) entry which is preliminary data.</text>
</comment>
<dbReference type="InterPro" id="IPR006037">
    <property type="entry name" value="RCK_C"/>
</dbReference>
<name>A0A6L5YJD2_9FIRM</name>
<proteinExistence type="predicted"/>
<dbReference type="SUPFAM" id="SSF51735">
    <property type="entry name" value="NAD(P)-binding Rossmann-fold domains"/>
    <property type="match status" value="1"/>
</dbReference>
<evidence type="ECO:0000313" key="3">
    <source>
        <dbReference type="EMBL" id="MST58385.1"/>
    </source>
</evidence>
<dbReference type="PROSITE" id="PS51202">
    <property type="entry name" value="RCK_C"/>
    <property type="match status" value="1"/>
</dbReference>
<dbReference type="EMBL" id="VUMU01000010">
    <property type="protein sequence ID" value="MST58385.1"/>
    <property type="molecule type" value="Genomic_DNA"/>
</dbReference>
<dbReference type="RefSeq" id="WP_154496560.1">
    <property type="nucleotide sequence ID" value="NZ_VUMU01000010.1"/>
</dbReference>
<dbReference type="Gene3D" id="3.40.50.720">
    <property type="entry name" value="NAD(P)-binding Rossmann-like Domain"/>
    <property type="match status" value="1"/>
</dbReference>
<dbReference type="InterPro" id="IPR036721">
    <property type="entry name" value="RCK_C_sf"/>
</dbReference>
<accession>A0A6L5YJD2</accession>
<reference evidence="3 4" key="1">
    <citation type="submission" date="2019-08" db="EMBL/GenBank/DDBJ databases">
        <title>In-depth cultivation of the pig gut microbiome towards novel bacterial diversity and tailored functional studies.</title>
        <authorList>
            <person name="Wylensek D."/>
            <person name="Hitch T.C.A."/>
            <person name="Clavel T."/>
        </authorList>
    </citation>
    <scope>NUCLEOTIDE SEQUENCE [LARGE SCALE GENOMIC DNA]</scope>
    <source>
        <strain evidence="3 4">WCA3-601-WT-6H</strain>
    </source>
</reference>
<dbReference type="Pfam" id="PF02254">
    <property type="entry name" value="TrkA_N"/>
    <property type="match status" value="1"/>
</dbReference>
<dbReference type="Pfam" id="PF02080">
    <property type="entry name" value="TrkA_C"/>
    <property type="match status" value="1"/>
</dbReference>
<evidence type="ECO:0000259" key="2">
    <source>
        <dbReference type="PROSITE" id="PS51202"/>
    </source>
</evidence>
<dbReference type="PROSITE" id="PS51201">
    <property type="entry name" value="RCK_N"/>
    <property type="match status" value="1"/>
</dbReference>
<evidence type="ECO:0000313" key="4">
    <source>
        <dbReference type="Proteomes" id="UP000476055"/>
    </source>
</evidence>
<keyword evidence="4" id="KW-1185">Reference proteome</keyword>
<organism evidence="3 4">
    <name type="scientific">Waltera intestinalis</name>
    <dbReference type="NCBI Taxonomy" id="2606635"/>
    <lineage>
        <taxon>Bacteria</taxon>
        <taxon>Bacillati</taxon>
        <taxon>Bacillota</taxon>
        <taxon>Clostridia</taxon>
        <taxon>Lachnospirales</taxon>
        <taxon>Lachnospiraceae</taxon>
        <taxon>Waltera</taxon>
    </lineage>
</organism>
<protein>
    <submittedName>
        <fullName evidence="3">TrkA family potassium uptake protein</fullName>
    </submittedName>
</protein>
<evidence type="ECO:0000259" key="1">
    <source>
        <dbReference type="PROSITE" id="PS51201"/>
    </source>
</evidence>
<dbReference type="Proteomes" id="UP000476055">
    <property type="component" value="Unassembled WGS sequence"/>
</dbReference>
<feature type="domain" description="RCK C-terminal" evidence="2">
    <location>
        <begin position="137"/>
        <end position="216"/>
    </location>
</feature>
<dbReference type="InterPro" id="IPR003148">
    <property type="entry name" value="RCK_N"/>
</dbReference>
<feature type="domain" description="RCK N-terminal" evidence="1">
    <location>
        <begin position="4"/>
        <end position="120"/>
    </location>
</feature>
<sequence>MGINQTYAVFGLGRYGRSVAKELAENGAEVVAVDNREAVVNAAISEIPYCKCADVTDPEALRQIGIANIDVVIVTMANHLEASVMATMLCKELGVKTVIAKCATEINCKILTKVGADRVVFPESESGIHLAKNLLSSGFMDIIELSQDVSMVEMEVKQQWIGKNLIELNLRKKYSINVVAIIEGKNVNTNIDPEVPLTQDMRLIVIANRAKLNKLK</sequence>
<dbReference type="InterPro" id="IPR050721">
    <property type="entry name" value="Trk_Ktr_HKT_K-transport"/>
</dbReference>
<dbReference type="GO" id="GO:0006813">
    <property type="term" value="P:potassium ion transport"/>
    <property type="evidence" value="ECO:0007669"/>
    <property type="project" value="InterPro"/>
</dbReference>
<dbReference type="PANTHER" id="PTHR43833">
    <property type="entry name" value="POTASSIUM CHANNEL PROTEIN 2-RELATED-RELATED"/>
    <property type="match status" value="1"/>
</dbReference>
<dbReference type="GO" id="GO:0008324">
    <property type="term" value="F:monoatomic cation transmembrane transporter activity"/>
    <property type="evidence" value="ECO:0007669"/>
    <property type="project" value="InterPro"/>
</dbReference>
<gene>
    <name evidence="3" type="ORF">FYJ59_09065</name>
</gene>
<dbReference type="AlphaFoldDB" id="A0A6L5YJD2"/>
<dbReference type="SUPFAM" id="SSF116726">
    <property type="entry name" value="TrkA C-terminal domain-like"/>
    <property type="match status" value="1"/>
</dbReference>
<dbReference type="PANTHER" id="PTHR43833:SF7">
    <property type="entry name" value="KTR SYSTEM POTASSIUM UPTAKE PROTEIN C"/>
    <property type="match status" value="1"/>
</dbReference>